<dbReference type="FunFam" id="1.20.140.10:FF:000002">
    <property type="entry name" value="Acyl-CoA dehydrogenase short/branched chain"/>
    <property type="match status" value="1"/>
</dbReference>
<evidence type="ECO:0000256" key="8">
    <source>
        <dbReference type="ARBA" id="ARBA00022827"/>
    </source>
</evidence>
<keyword evidence="13" id="KW-0443">Lipid metabolism</keyword>
<comment type="catalytic activity">
    <reaction evidence="25">
        <text>(2S)-2-methylbutanoyl-CoA + oxidized [electron-transfer flavoprotein] + H(+) = (2E)-2-methylbut-2-enoyl-CoA + reduced [electron-transfer flavoprotein]</text>
        <dbReference type="Rhea" id="RHEA:48256"/>
        <dbReference type="Rhea" id="RHEA-COMP:10685"/>
        <dbReference type="Rhea" id="RHEA-COMP:10686"/>
        <dbReference type="ChEBI" id="CHEBI:15378"/>
        <dbReference type="ChEBI" id="CHEBI:57337"/>
        <dbReference type="ChEBI" id="CHEBI:57692"/>
        <dbReference type="ChEBI" id="CHEBI:58307"/>
        <dbReference type="ChEBI" id="CHEBI:88166"/>
    </reaction>
    <physiologicalReaction direction="left-to-right" evidence="25">
        <dbReference type="Rhea" id="RHEA:48257"/>
    </physiologicalReaction>
</comment>
<dbReference type="SUPFAM" id="SSF56645">
    <property type="entry name" value="Acyl-CoA dehydrogenase NM domain-like"/>
    <property type="match status" value="1"/>
</dbReference>
<dbReference type="EMBL" id="MCFE01000262">
    <property type="protein sequence ID" value="ORX92719.1"/>
    <property type="molecule type" value="Genomic_DNA"/>
</dbReference>
<dbReference type="Proteomes" id="UP000193498">
    <property type="component" value="Unassembled WGS sequence"/>
</dbReference>
<evidence type="ECO:0000259" key="30">
    <source>
        <dbReference type="Pfam" id="PF02771"/>
    </source>
</evidence>
<evidence type="ECO:0000256" key="13">
    <source>
        <dbReference type="ARBA" id="ARBA00023098"/>
    </source>
</evidence>
<keyword evidence="9" id="KW-0276">Fatty acid metabolism</keyword>
<keyword evidence="10" id="KW-0809">Transit peptide</keyword>
<dbReference type="PANTHER" id="PTHR43884">
    <property type="entry name" value="ACYL-COA DEHYDROGENASE"/>
    <property type="match status" value="1"/>
</dbReference>
<dbReference type="Pfam" id="PF02771">
    <property type="entry name" value="Acyl-CoA_dh_N"/>
    <property type="match status" value="1"/>
</dbReference>
<comment type="subcellular location">
    <subcellularLocation>
        <location evidence="2">Mitochondrion matrix</location>
    </subcellularLocation>
</comment>
<evidence type="ECO:0000256" key="20">
    <source>
        <dbReference type="ARBA" id="ARBA00048235"/>
    </source>
</evidence>
<evidence type="ECO:0000259" key="29">
    <source>
        <dbReference type="Pfam" id="PF02770"/>
    </source>
</evidence>
<evidence type="ECO:0000256" key="5">
    <source>
        <dbReference type="ARBA" id="ARBA00011881"/>
    </source>
</evidence>
<accession>A0A1Y1Y425</accession>
<dbReference type="PROSITE" id="PS00072">
    <property type="entry name" value="ACYL_COA_DH_1"/>
    <property type="match status" value="1"/>
</dbReference>
<protein>
    <recommendedName>
        <fullName evidence="17">Short/branched chain specific acyl-CoA dehydrogenase, mitochondrial</fullName>
        <ecNumber evidence="16">1.3.8.5</ecNumber>
    </recommendedName>
    <alternativeName>
        <fullName evidence="19">2-methyl branched chain acyl-CoA dehydrogenase</fullName>
    </alternativeName>
    <alternativeName>
        <fullName evidence="18">2-methylbutyryl-coenzyme A dehydrogenase</fullName>
    </alternativeName>
</protein>
<dbReference type="InterPro" id="IPR046373">
    <property type="entry name" value="Acyl-CoA_Oxase/DH_mid-dom_sf"/>
</dbReference>
<organism evidence="31 32">
    <name type="scientific">Basidiobolus meristosporus CBS 931.73</name>
    <dbReference type="NCBI Taxonomy" id="1314790"/>
    <lineage>
        <taxon>Eukaryota</taxon>
        <taxon>Fungi</taxon>
        <taxon>Fungi incertae sedis</taxon>
        <taxon>Zoopagomycota</taxon>
        <taxon>Entomophthoromycotina</taxon>
        <taxon>Basidiobolomycetes</taxon>
        <taxon>Basidiobolales</taxon>
        <taxon>Basidiobolaceae</taxon>
        <taxon>Basidiobolus</taxon>
    </lineage>
</organism>
<dbReference type="CDD" id="cd01158">
    <property type="entry name" value="SCAD_SBCAD"/>
    <property type="match status" value="1"/>
</dbReference>
<dbReference type="InterPro" id="IPR013786">
    <property type="entry name" value="AcylCoA_DH/ox_N"/>
</dbReference>
<dbReference type="PROSITE" id="PS00073">
    <property type="entry name" value="ACYL_COA_DH_2"/>
    <property type="match status" value="1"/>
</dbReference>
<comment type="caution">
    <text evidence="31">The sequence shown here is derived from an EMBL/GenBank/DDBJ whole genome shotgun (WGS) entry which is preliminary data.</text>
</comment>
<dbReference type="FunFam" id="2.40.110.10:FF:000001">
    <property type="entry name" value="Acyl-CoA dehydrogenase, mitochondrial"/>
    <property type="match status" value="1"/>
</dbReference>
<evidence type="ECO:0000256" key="4">
    <source>
        <dbReference type="ARBA" id="ARBA00009347"/>
    </source>
</evidence>
<gene>
    <name evidence="31" type="ORF">K493DRAFT_263151</name>
</gene>
<comment type="pathway">
    <text evidence="3">Lipid metabolism; mitochondrial fatty acid beta-oxidation.</text>
</comment>
<dbReference type="InterPro" id="IPR009100">
    <property type="entry name" value="AcylCoA_DH/oxidase_NM_dom_sf"/>
</dbReference>
<evidence type="ECO:0000256" key="26">
    <source>
        <dbReference type="ARBA" id="ARBA00051903"/>
    </source>
</evidence>
<evidence type="ECO:0000256" key="18">
    <source>
        <dbReference type="ARBA" id="ARBA00041537"/>
    </source>
</evidence>
<keyword evidence="14" id="KW-0496">Mitochondrion</keyword>
<evidence type="ECO:0000256" key="12">
    <source>
        <dbReference type="ARBA" id="ARBA00023002"/>
    </source>
</evidence>
<dbReference type="Gene3D" id="2.40.110.10">
    <property type="entry name" value="Butyryl-CoA Dehydrogenase, subunit A, domain 2"/>
    <property type="match status" value="1"/>
</dbReference>
<dbReference type="GO" id="GO:0006631">
    <property type="term" value="P:fatty acid metabolic process"/>
    <property type="evidence" value="ECO:0007669"/>
    <property type="project" value="UniProtKB-KW"/>
</dbReference>
<dbReference type="AlphaFoldDB" id="A0A1Y1Y425"/>
<sequence length="425" mass="46908">MNSFAILGKRLASSAMVLKSVKPAFASQPIRHFSQTQKALDQPTNLFSFTEEEQMFRDVVARYATEKVLPKVSEMDEKEFMYPEIIQGLFDNGLMGVEVDSEYGGAGGSFVSAITVVEELAKIDPSVSAMCDIHNTLVNRTVSDYAPKELKEKYLTRLATDTVGSFCLTEAGSGSDAFALATRAEDRGDHYVLNGSKMWISNSAEAGIFVVFANVDPSKGYKGITCFMVEREMGVEIAKKELKLGIRASSTCVLNFDNVKVPKENVIGEVGKGYKYAIDVLNEGRIGIAAQMVGLAQGVFNVTMPYLFQRKQFGQPIGHFQGMQFQYAQIATEIECARLLTYNTARMREQGLDFVKEAAMAKLYACQVAERAASKCVEWMGGIGFTREFPAEKFLRDSKIGSIYEGTSNIQLQTIAKALVKQYSQ</sequence>
<comment type="catalytic activity">
    <reaction evidence="26">
        <text>2-methylpropanoyl-CoA + oxidized [electron-transfer flavoprotein] + H(+) = 2-methylpropenoyl-CoA + reduced [electron-transfer flavoprotein]</text>
        <dbReference type="Rhea" id="RHEA:44180"/>
        <dbReference type="Rhea" id="RHEA-COMP:10685"/>
        <dbReference type="Rhea" id="RHEA-COMP:10686"/>
        <dbReference type="ChEBI" id="CHEBI:15378"/>
        <dbReference type="ChEBI" id="CHEBI:57338"/>
        <dbReference type="ChEBI" id="CHEBI:57692"/>
        <dbReference type="ChEBI" id="CHEBI:58307"/>
        <dbReference type="ChEBI" id="CHEBI:62500"/>
    </reaction>
    <physiologicalReaction direction="left-to-right" evidence="26">
        <dbReference type="Rhea" id="RHEA:44181"/>
    </physiologicalReaction>
</comment>
<dbReference type="Gene3D" id="1.20.140.10">
    <property type="entry name" value="Butyryl-CoA Dehydrogenase, subunit A, domain 3"/>
    <property type="match status" value="1"/>
</dbReference>
<dbReference type="STRING" id="1314790.A0A1Y1Y425"/>
<dbReference type="InterPro" id="IPR006089">
    <property type="entry name" value="Acyl-CoA_DH_CS"/>
</dbReference>
<dbReference type="InParanoid" id="A0A1Y1Y425"/>
<evidence type="ECO:0000256" key="22">
    <source>
        <dbReference type="ARBA" id="ARBA00048592"/>
    </source>
</evidence>
<comment type="catalytic activity">
    <reaction evidence="22">
        <text>(2R)-2-methylbutanoyl-CoA + oxidized [electron-transfer flavoprotein] + H(+) = ethylacryloyl-CoA + reduced [electron-transfer flavoprotein]</text>
        <dbReference type="Rhea" id="RHEA:65296"/>
        <dbReference type="Rhea" id="RHEA-COMP:10685"/>
        <dbReference type="Rhea" id="RHEA-COMP:10686"/>
        <dbReference type="ChEBI" id="CHEBI:15378"/>
        <dbReference type="ChEBI" id="CHEBI:57692"/>
        <dbReference type="ChEBI" id="CHEBI:58307"/>
        <dbReference type="ChEBI" id="CHEBI:156439"/>
        <dbReference type="ChEBI" id="CHEBI:156440"/>
    </reaction>
    <physiologicalReaction direction="left-to-right" evidence="22">
        <dbReference type="Rhea" id="RHEA:65297"/>
    </physiologicalReaction>
</comment>
<comment type="similarity">
    <text evidence="4 27">Belongs to the acyl-CoA dehydrogenase family.</text>
</comment>
<evidence type="ECO:0000256" key="11">
    <source>
        <dbReference type="ARBA" id="ARBA00022990"/>
    </source>
</evidence>
<comment type="cofactor">
    <cofactor evidence="1 27">
        <name>FAD</name>
        <dbReference type="ChEBI" id="CHEBI:57692"/>
    </cofactor>
</comment>
<evidence type="ECO:0000256" key="1">
    <source>
        <dbReference type="ARBA" id="ARBA00001974"/>
    </source>
</evidence>
<dbReference type="InterPro" id="IPR037069">
    <property type="entry name" value="AcylCoA_DH/ox_N_sf"/>
</dbReference>
<keyword evidence="32" id="KW-1185">Reference proteome</keyword>
<comment type="catalytic activity">
    <reaction evidence="23">
        <text>butanoyl-CoA + oxidized [electron-transfer flavoprotein] + H(+) = (2E)-butenoyl-CoA + reduced [electron-transfer flavoprotein]</text>
        <dbReference type="Rhea" id="RHEA:24004"/>
        <dbReference type="Rhea" id="RHEA-COMP:10685"/>
        <dbReference type="Rhea" id="RHEA-COMP:10686"/>
        <dbReference type="ChEBI" id="CHEBI:15378"/>
        <dbReference type="ChEBI" id="CHEBI:57332"/>
        <dbReference type="ChEBI" id="CHEBI:57371"/>
        <dbReference type="ChEBI" id="CHEBI:57692"/>
        <dbReference type="ChEBI" id="CHEBI:58307"/>
    </reaction>
    <physiologicalReaction direction="left-to-right" evidence="23">
        <dbReference type="Rhea" id="RHEA:24005"/>
    </physiologicalReaction>
</comment>
<evidence type="ECO:0000256" key="3">
    <source>
        <dbReference type="ARBA" id="ARBA00005198"/>
    </source>
</evidence>
<feature type="domain" description="Acyl-CoA oxidase/dehydrogenase middle" evidence="29">
    <location>
        <begin position="165"/>
        <end position="259"/>
    </location>
</feature>
<evidence type="ECO:0000256" key="15">
    <source>
        <dbReference type="ARBA" id="ARBA00037895"/>
    </source>
</evidence>
<dbReference type="Pfam" id="PF02770">
    <property type="entry name" value="Acyl-CoA_dh_M"/>
    <property type="match status" value="1"/>
</dbReference>
<keyword evidence="8 27" id="KW-0274">FAD</keyword>
<dbReference type="GO" id="GO:0005759">
    <property type="term" value="C:mitochondrial matrix"/>
    <property type="evidence" value="ECO:0007669"/>
    <property type="project" value="UniProtKB-SubCell"/>
</dbReference>
<evidence type="ECO:0000256" key="14">
    <source>
        <dbReference type="ARBA" id="ARBA00023128"/>
    </source>
</evidence>
<comment type="subunit">
    <text evidence="5">Homotetramer.</text>
</comment>
<comment type="catalytic activity">
    <reaction evidence="20">
        <text>2-methylbutanoyl-CoA + oxidized [electron-transfer flavoprotein] + H(+) = (2E)-2-methylbut-2-enoyl-CoA + reduced [electron-transfer flavoprotein]</text>
        <dbReference type="Rhea" id="RHEA:43780"/>
        <dbReference type="Rhea" id="RHEA-COMP:10685"/>
        <dbReference type="Rhea" id="RHEA-COMP:10686"/>
        <dbReference type="ChEBI" id="CHEBI:15378"/>
        <dbReference type="ChEBI" id="CHEBI:57336"/>
        <dbReference type="ChEBI" id="CHEBI:57337"/>
        <dbReference type="ChEBI" id="CHEBI:57692"/>
        <dbReference type="ChEBI" id="CHEBI:58307"/>
        <dbReference type="EC" id="1.3.8.5"/>
    </reaction>
    <physiologicalReaction direction="left-to-right" evidence="20">
        <dbReference type="Rhea" id="RHEA:43781"/>
    </physiologicalReaction>
</comment>
<dbReference type="Gene3D" id="1.10.540.10">
    <property type="entry name" value="Acyl-CoA dehydrogenase/oxidase, N-terminal domain"/>
    <property type="match status" value="1"/>
</dbReference>
<dbReference type="EC" id="1.3.8.5" evidence="16"/>
<feature type="domain" description="Acyl-CoA dehydrogenase/oxidase N-terminal" evidence="30">
    <location>
        <begin position="50"/>
        <end position="160"/>
    </location>
</feature>
<evidence type="ECO:0000256" key="10">
    <source>
        <dbReference type="ARBA" id="ARBA00022946"/>
    </source>
</evidence>
<dbReference type="SUPFAM" id="SSF47203">
    <property type="entry name" value="Acyl-CoA dehydrogenase C-terminal domain-like"/>
    <property type="match status" value="1"/>
</dbReference>
<keyword evidence="7 27" id="KW-0285">Flavoprotein</keyword>
<dbReference type="Pfam" id="PF00441">
    <property type="entry name" value="Acyl-CoA_dh_1"/>
    <property type="match status" value="1"/>
</dbReference>
<dbReference type="PANTHER" id="PTHR43884:SF1">
    <property type="entry name" value="SHORT_BRANCHED CHAIN SPECIFIC ACYL-COA DEHYDROGENASE, MITOCHONDRIAL"/>
    <property type="match status" value="1"/>
</dbReference>
<evidence type="ECO:0000259" key="28">
    <source>
        <dbReference type="Pfam" id="PF00441"/>
    </source>
</evidence>
<dbReference type="GO" id="GO:0046395">
    <property type="term" value="P:carboxylic acid catabolic process"/>
    <property type="evidence" value="ECO:0007669"/>
    <property type="project" value="UniProtKB-ARBA"/>
</dbReference>
<evidence type="ECO:0000256" key="21">
    <source>
        <dbReference type="ARBA" id="ARBA00048307"/>
    </source>
</evidence>
<evidence type="ECO:0000256" key="9">
    <source>
        <dbReference type="ARBA" id="ARBA00022832"/>
    </source>
</evidence>
<dbReference type="InterPro" id="IPR006091">
    <property type="entry name" value="Acyl-CoA_Oxase/DH_mid-dom"/>
</dbReference>
<dbReference type="OrthoDB" id="10262177at2759"/>
<evidence type="ECO:0000256" key="17">
    <source>
        <dbReference type="ARBA" id="ARBA00039850"/>
    </source>
</evidence>
<evidence type="ECO:0000256" key="6">
    <source>
        <dbReference type="ARBA" id="ARBA00022553"/>
    </source>
</evidence>
<evidence type="ECO:0000256" key="7">
    <source>
        <dbReference type="ARBA" id="ARBA00022630"/>
    </source>
</evidence>
<evidence type="ECO:0000256" key="2">
    <source>
        <dbReference type="ARBA" id="ARBA00004305"/>
    </source>
</evidence>
<dbReference type="InterPro" id="IPR036250">
    <property type="entry name" value="AcylCo_DH-like_C"/>
</dbReference>
<proteinExistence type="inferred from homology"/>
<reference evidence="31 32" key="1">
    <citation type="submission" date="2016-07" db="EMBL/GenBank/DDBJ databases">
        <title>Pervasive Adenine N6-methylation of Active Genes in Fungi.</title>
        <authorList>
            <consortium name="DOE Joint Genome Institute"/>
            <person name="Mondo S.J."/>
            <person name="Dannebaum R.O."/>
            <person name="Kuo R.C."/>
            <person name="Labutti K."/>
            <person name="Haridas S."/>
            <person name="Kuo A."/>
            <person name="Salamov A."/>
            <person name="Ahrendt S.R."/>
            <person name="Lipzen A."/>
            <person name="Sullivan W."/>
            <person name="Andreopoulos W.B."/>
            <person name="Clum A."/>
            <person name="Lindquist E."/>
            <person name="Daum C."/>
            <person name="Ramamoorthy G.K."/>
            <person name="Gryganskyi A."/>
            <person name="Culley D."/>
            <person name="Magnuson J.K."/>
            <person name="James T.Y."/>
            <person name="O'Malley M.A."/>
            <person name="Stajich J.E."/>
            <person name="Spatafora J.W."/>
            <person name="Visel A."/>
            <person name="Grigoriev I.V."/>
        </authorList>
    </citation>
    <scope>NUCLEOTIDE SEQUENCE [LARGE SCALE GENOMIC DNA]</scope>
    <source>
        <strain evidence="31 32">CBS 931.73</strain>
    </source>
</reference>
<dbReference type="InterPro" id="IPR009075">
    <property type="entry name" value="AcylCo_DH/oxidase_C"/>
</dbReference>
<comment type="pathway">
    <text evidence="15">Amino-acid degradation; L-isoleucine degradation.</text>
</comment>
<evidence type="ECO:0000313" key="32">
    <source>
        <dbReference type="Proteomes" id="UP000193498"/>
    </source>
</evidence>
<evidence type="ECO:0000256" key="24">
    <source>
        <dbReference type="ARBA" id="ARBA00049192"/>
    </source>
</evidence>
<dbReference type="GO" id="GO:0050660">
    <property type="term" value="F:flavin adenine dinucleotide binding"/>
    <property type="evidence" value="ECO:0007669"/>
    <property type="project" value="InterPro"/>
</dbReference>
<evidence type="ECO:0000256" key="25">
    <source>
        <dbReference type="ARBA" id="ARBA00049552"/>
    </source>
</evidence>
<evidence type="ECO:0000256" key="23">
    <source>
        <dbReference type="ARBA" id="ARBA00049096"/>
    </source>
</evidence>
<comment type="catalytic activity">
    <reaction evidence="21">
        <text>valproyl-CoA + oxidized [electron-transfer flavoprotein] + H(+) = (2E)-2-propylpent-2-enoyl-CoA + reduced [electron-transfer flavoprotein]</text>
        <dbReference type="Rhea" id="RHEA:65344"/>
        <dbReference type="Rhea" id="RHEA-COMP:10685"/>
        <dbReference type="Rhea" id="RHEA-COMP:10686"/>
        <dbReference type="ChEBI" id="CHEBI:15378"/>
        <dbReference type="ChEBI" id="CHEBI:57692"/>
        <dbReference type="ChEBI" id="CHEBI:58307"/>
        <dbReference type="ChEBI" id="CHEBI:156457"/>
        <dbReference type="ChEBI" id="CHEBI:156458"/>
    </reaction>
    <physiologicalReaction direction="left-to-right" evidence="21">
        <dbReference type="Rhea" id="RHEA:65345"/>
    </physiologicalReaction>
</comment>
<evidence type="ECO:0000256" key="16">
    <source>
        <dbReference type="ARBA" id="ARBA00039036"/>
    </source>
</evidence>
<feature type="domain" description="Acyl-CoA dehydrogenase/oxidase C-terminal" evidence="28">
    <location>
        <begin position="271"/>
        <end position="419"/>
    </location>
</feature>
<keyword evidence="11" id="KW-0007">Acetylation</keyword>
<evidence type="ECO:0000256" key="27">
    <source>
        <dbReference type="RuleBase" id="RU362125"/>
    </source>
</evidence>
<dbReference type="FunFam" id="1.10.540.10:FF:000012">
    <property type="entry name" value="Acyl-CoA dehydrogenase short/branched chain"/>
    <property type="match status" value="1"/>
</dbReference>
<evidence type="ECO:0000256" key="19">
    <source>
        <dbReference type="ARBA" id="ARBA00042821"/>
    </source>
</evidence>
<evidence type="ECO:0000313" key="31">
    <source>
        <dbReference type="EMBL" id="ORX92719.1"/>
    </source>
</evidence>
<dbReference type="GO" id="GO:0003853">
    <property type="term" value="F:short-chain 2-methyl fatty acyl-CoA dehydrogenase activity"/>
    <property type="evidence" value="ECO:0007669"/>
    <property type="project" value="UniProtKB-EC"/>
</dbReference>
<keyword evidence="6" id="KW-0597">Phosphoprotein</keyword>
<name>A0A1Y1Y425_9FUNG</name>
<comment type="catalytic activity">
    <reaction evidence="24">
        <text>hexanoyl-CoA + oxidized [electron-transfer flavoprotein] + H(+) = (2E)-hexenoyl-CoA + reduced [electron-transfer flavoprotein]</text>
        <dbReference type="Rhea" id="RHEA:43464"/>
        <dbReference type="Rhea" id="RHEA-COMP:10685"/>
        <dbReference type="Rhea" id="RHEA-COMP:10686"/>
        <dbReference type="ChEBI" id="CHEBI:15378"/>
        <dbReference type="ChEBI" id="CHEBI:57692"/>
        <dbReference type="ChEBI" id="CHEBI:58307"/>
        <dbReference type="ChEBI" id="CHEBI:62077"/>
        <dbReference type="ChEBI" id="CHEBI:62620"/>
    </reaction>
    <physiologicalReaction direction="left-to-right" evidence="24">
        <dbReference type="Rhea" id="RHEA:43465"/>
    </physiologicalReaction>
</comment>
<keyword evidence="12 27" id="KW-0560">Oxidoreductase</keyword>